<organism evidence="4 5">
    <name type="scientific">Azonexus hydrophilus</name>
    <dbReference type="NCBI Taxonomy" id="418702"/>
    <lineage>
        <taxon>Bacteria</taxon>
        <taxon>Pseudomonadati</taxon>
        <taxon>Pseudomonadota</taxon>
        <taxon>Betaproteobacteria</taxon>
        <taxon>Rhodocyclales</taxon>
        <taxon>Azonexaceae</taxon>
        <taxon>Azonexus</taxon>
    </lineage>
</organism>
<sequence>MTDYSSLSTRDIERLSRSIRPGEWAVERERPISTLLGSCVAVCLFDPVLPIAGMNHFMLPQMKRGAHADEDVLLAGDACMEALLNGMLQRGAAKHRMQAKAFGGGAVIDTTVQGAPAVGKRNADFAHEWLDREGIPLVASDFLGPWSRKILLVPATGDAYCKRVTSSLVSQESLRREEQAYAESLLNKPAQPAGKKIELF</sequence>
<evidence type="ECO:0000313" key="4">
    <source>
        <dbReference type="EMBL" id="WZJ23040.1"/>
    </source>
</evidence>
<dbReference type="InterPro" id="IPR005659">
    <property type="entry name" value="Chemorcpt_Glu_NH3ase_CheD"/>
</dbReference>
<evidence type="ECO:0000256" key="1">
    <source>
        <dbReference type="ARBA" id="ARBA00022500"/>
    </source>
</evidence>
<keyword evidence="2 3" id="KW-0378">Hydrolase</keyword>
<gene>
    <name evidence="3" type="primary">cheD</name>
    <name evidence="4" type="ORF">AADV58_07795</name>
</gene>
<name>A0ABZ2XNU3_9RHOO</name>
<dbReference type="RefSeq" id="WP_028995918.1">
    <property type="nucleotide sequence ID" value="NZ_CALFBA010000163.1"/>
</dbReference>
<dbReference type="InterPro" id="IPR011324">
    <property type="entry name" value="Cytotoxic_necrot_fac-like_cat"/>
</dbReference>
<dbReference type="SUPFAM" id="SSF64438">
    <property type="entry name" value="CNF1/YfiH-like putative cysteine hydrolases"/>
    <property type="match status" value="1"/>
</dbReference>
<comment type="similarity">
    <text evidence="3">Belongs to the CheD family.</text>
</comment>
<dbReference type="HAMAP" id="MF_01440">
    <property type="entry name" value="CheD"/>
    <property type="match status" value="1"/>
</dbReference>
<keyword evidence="1 3" id="KW-0145">Chemotaxis</keyword>
<comment type="function">
    <text evidence="3">Probably deamidates glutamine residues to glutamate on methyl-accepting chemotaxis receptors (MCPs), playing an important role in chemotaxis.</text>
</comment>
<accession>A0ABZ2XNU3</accession>
<dbReference type="EC" id="3.5.1.44" evidence="3"/>
<dbReference type="CDD" id="cd16352">
    <property type="entry name" value="CheD"/>
    <property type="match status" value="1"/>
</dbReference>
<evidence type="ECO:0000256" key="2">
    <source>
        <dbReference type="ARBA" id="ARBA00022801"/>
    </source>
</evidence>
<comment type="catalytic activity">
    <reaction evidence="3">
        <text>L-glutaminyl-[protein] + H2O = L-glutamyl-[protein] + NH4(+)</text>
        <dbReference type="Rhea" id="RHEA:16441"/>
        <dbReference type="Rhea" id="RHEA-COMP:10207"/>
        <dbReference type="Rhea" id="RHEA-COMP:10208"/>
        <dbReference type="ChEBI" id="CHEBI:15377"/>
        <dbReference type="ChEBI" id="CHEBI:28938"/>
        <dbReference type="ChEBI" id="CHEBI:29973"/>
        <dbReference type="ChEBI" id="CHEBI:30011"/>
        <dbReference type="EC" id="3.5.1.44"/>
    </reaction>
</comment>
<evidence type="ECO:0000313" key="5">
    <source>
        <dbReference type="Proteomes" id="UP001479520"/>
    </source>
</evidence>
<dbReference type="Gene3D" id="3.30.1330.200">
    <property type="match status" value="1"/>
</dbReference>
<dbReference type="PANTHER" id="PTHR35147:SF2">
    <property type="entry name" value="CHEMORECEPTOR GLUTAMINE DEAMIDASE CHED-RELATED"/>
    <property type="match status" value="1"/>
</dbReference>
<evidence type="ECO:0000256" key="3">
    <source>
        <dbReference type="HAMAP-Rule" id="MF_01440"/>
    </source>
</evidence>
<dbReference type="Proteomes" id="UP001479520">
    <property type="component" value="Chromosome"/>
</dbReference>
<dbReference type="InterPro" id="IPR038592">
    <property type="entry name" value="CheD-like_sf"/>
</dbReference>
<proteinExistence type="inferred from homology"/>
<keyword evidence="5" id="KW-1185">Reference proteome</keyword>
<dbReference type="EMBL" id="CP151406">
    <property type="protein sequence ID" value="WZJ23040.1"/>
    <property type="molecule type" value="Genomic_DNA"/>
</dbReference>
<protein>
    <recommendedName>
        <fullName evidence="3">Probable chemoreceptor glutamine deamidase CheD</fullName>
        <ecNumber evidence="3">3.5.1.44</ecNumber>
    </recommendedName>
</protein>
<dbReference type="PANTHER" id="PTHR35147">
    <property type="entry name" value="CHEMORECEPTOR GLUTAMINE DEAMIDASE CHED-RELATED"/>
    <property type="match status" value="1"/>
</dbReference>
<dbReference type="Pfam" id="PF03975">
    <property type="entry name" value="CheD"/>
    <property type="match status" value="1"/>
</dbReference>
<reference evidence="4 5" key="1">
    <citation type="submission" date="2024-04" db="EMBL/GenBank/DDBJ databases">
        <title>Dissimilatory iodate-reducing microorganisms contribute to the enrichment of iodine in groundwater.</title>
        <authorList>
            <person name="Jiang Z."/>
        </authorList>
    </citation>
    <scope>NUCLEOTIDE SEQUENCE [LARGE SCALE GENOMIC DNA]</scope>
    <source>
        <strain evidence="4 5">NCP973</strain>
    </source>
</reference>